<keyword evidence="3" id="KW-1185">Reference proteome</keyword>
<evidence type="ECO:0000313" key="3">
    <source>
        <dbReference type="Proteomes" id="UP000552700"/>
    </source>
</evidence>
<dbReference type="Gene3D" id="2.40.10.220">
    <property type="entry name" value="predicted glycosyltransferase like domains"/>
    <property type="match status" value="1"/>
</dbReference>
<evidence type="ECO:0000313" key="2">
    <source>
        <dbReference type="EMBL" id="MBB6124235.1"/>
    </source>
</evidence>
<comment type="caution">
    <text evidence="2">The sequence shown here is derived from an EMBL/GenBank/DDBJ whole genome shotgun (WGS) entry which is preliminary data.</text>
</comment>
<dbReference type="SUPFAM" id="SSF141371">
    <property type="entry name" value="PilZ domain-like"/>
    <property type="match status" value="1"/>
</dbReference>
<protein>
    <recommendedName>
        <fullName evidence="1">PilZ domain-containing protein</fullName>
    </recommendedName>
</protein>
<name>A0A841J6S5_9SPHN</name>
<proteinExistence type="predicted"/>
<dbReference type="AlphaFoldDB" id="A0A841J6S5"/>
<dbReference type="EMBL" id="JACIJP010000002">
    <property type="protein sequence ID" value="MBB6124235.1"/>
    <property type="molecule type" value="Genomic_DNA"/>
</dbReference>
<reference evidence="2 3" key="1">
    <citation type="submission" date="2020-08" db="EMBL/GenBank/DDBJ databases">
        <title>Genomic Encyclopedia of Type Strains, Phase IV (KMG-IV): sequencing the most valuable type-strain genomes for metagenomic binning, comparative biology and taxonomic classification.</title>
        <authorList>
            <person name="Goeker M."/>
        </authorList>
    </citation>
    <scope>NUCLEOTIDE SEQUENCE [LARGE SCALE GENOMIC DNA]</scope>
    <source>
        <strain evidence="2 3">DSM 102255</strain>
    </source>
</reference>
<dbReference type="Pfam" id="PF07238">
    <property type="entry name" value="PilZ"/>
    <property type="match status" value="1"/>
</dbReference>
<dbReference type="Proteomes" id="UP000552700">
    <property type="component" value="Unassembled WGS sequence"/>
</dbReference>
<dbReference type="GO" id="GO:0035438">
    <property type="term" value="F:cyclic-di-GMP binding"/>
    <property type="evidence" value="ECO:0007669"/>
    <property type="project" value="InterPro"/>
</dbReference>
<evidence type="ECO:0000259" key="1">
    <source>
        <dbReference type="Pfam" id="PF07238"/>
    </source>
</evidence>
<gene>
    <name evidence="2" type="ORF">FHS92_001964</name>
</gene>
<accession>A0A841J6S5</accession>
<organism evidence="2 3">
    <name type="scientific">Sphingobium subterraneum</name>
    <dbReference type="NCBI Taxonomy" id="627688"/>
    <lineage>
        <taxon>Bacteria</taxon>
        <taxon>Pseudomonadati</taxon>
        <taxon>Pseudomonadota</taxon>
        <taxon>Alphaproteobacteria</taxon>
        <taxon>Sphingomonadales</taxon>
        <taxon>Sphingomonadaceae</taxon>
        <taxon>Sphingobium</taxon>
    </lineage>
</organism>
<feature type="domain" description="PilZ" evidence="1">
    <location>
        <begin position="12"/>
        <end position="86"/>
    </location>
</feature>
<sequence>MAREKTHQAGLRVDVRWPVDVKIKLRKPMEQNVTARISDLSPTGFRLHTHNKLLLGTNLWISLPGFDSKKAIVRWTRDFEAGCQFEAAIYEPIFLHMLKVMSQTKVR</sequence>
<dbReference type="InterPro" id="IPR009875">
    <property type="entry name" value="PilZ_domain"/>
</dbReference>
<dbReference type="RefSeq" id="WP_184079987.1">
    <property type="nucleotide sequence ID" value="NZ_JACIJP010000002.1"/>
</dbReference>